<organism evidence="1 2">
    <name type="scientific">Taxus chinensis</name>
    <name type="common">Chinese yew</name>
    <name type="synonym">Taxus wallichiana var. chinensis</name>
    <dbReference type="NCBI Taxonomy" id="29808"/>
    <lineage>
        <taxon>Eukaryota</taxon>
        <taxon>Viridiplantae</taxon>
        <taxon>Streptophyta</taxon>
        <taxon>Embryophyta</taxon>
        <taxon>Tracheophyta</taxon>
        <taxon>Spermatophyta</taxon>
        <taxon>Pinopsida</taxon>
        <taxon>Pinidae</taxon>
        <taxon>Conifers II</taxon>
        <taxon>Cupressales</taxon>
        <taxon>Taxaceae</taxon>
        <taxon>Taxus</taxon>
    </lineage>
</organism>
<reference evidence="1 2" key="1">
    <citation type="journal article" date="2021" name="Nat. Plants">
        <title>The Taxus genome provides insights into paclitaxel biosynthesis.</title>
        <authorList>
            <person name="Xiong X."/>
            <person name="Gou J."/>
            <person name="Liao Q."/>
            <person name="Li Y."/>
            <person name="Zhou Q."/>
            <person name="Bi G."/>
            <person name="Li C."/>
            <person name="Du R."/>
            <person name="Wang X."/>
            <person name="Sun T."/>
            <person name="Guo L."/>
            <person name="Liang H."/>
            <person name="Lu P."/>
            <person name="Wu Y."/>
            <person name="Zhang Z."/>
            <person name="Ro D.K."/>
            <person name="Shang Y."/>
            <person name="Huang S."/>
            <person name="Yan J."/>
        </authorList>
    </citation>
    <scope>NUCLEOTIDE SEQUENCE [LARGE SCALE GENOMIC DNA]</scope>
    <source>
        <strain evidence="1">Ta-2019</strain>
    </source>
</reference>
<proteinExistence type="predicted"/>
<name>A0AA38LPY4_TAXCH</name>
<feature type="non-terminal residue" evidence="1">
    <location>
        <position position="1"/>
    </location>
</feature>
<dbReference type="Proteomes" id="UP000824469">
    <property type="component" value="Unassembled WGS sequence"/>
</dbReference>
<accession>A0AA38LPY4</accession>
<feature type="non-terminal residue" evidence="1">
    <location>
        <position position="111"/>
    </location>
</feature>
<sequence>SGTVGTKVRGGRGSAGLAQVSPFRVVQRICPRQSGTVGTKYAEDANRPVRPKQRTFVWDIRAKSTRGTRKAERAESEWNLATCLRRKEEQGSPNRAVRRNLSQTVWDIRAK</sequence>
<comment type="caution">
    <text evidence="1">The sequence shown here is derived from an EMBL/GenBank/DDBJ whole genome shotgun (WGS) entry which is preliminary data.</text>
</comment>
<keyword evidence="2" id="KW-1185">Reference proteome</keyword>
<dbReference type="EMBL" id="JAHRHJ020000001">
    <property type="protein sequence ID" value="KAH9329272.1"/>
    <property type="molecule type" value="Genomic_DNA"/>
</dbReference>
<evidence type="ECO:0000313" key="2">
    <source>
        <dbReference type="Proteomes" id="UP000824469"/>
    </source>
</evidence>
<dbReference type="AlphaFoldDB" id="A0AA38LPY4"/>
<protein>
    <submittedName>
        <fullName evidence="1">Uncharacterized protein</fullName>
    </submittedName>
</protein>
<gene>
    <name evidence="1" type="ORF">KI387_001380</name>
</gene>
<evidence type="ECO:0000313" key="1">
    <source>
        <dbReference type="EMBL" id="KAH9329272.1"/>
    </source>
</evidence>